<dbReference type="Proteomes" id="UP000199207">
    <property type="component" value="Unassembled WGS sequence"/>
</dbReference>
<proteinExistence type="predicted"/>
<dbReference type="RefSeq" id="WP_139238444.1">
    <property type="nucleotide sequence ID" value="NZ_FOLM01000020.1"/>
</dbReference>
<keyword evidence="2" id="KW-1185">Reference proteome</keyword>
<accession>A0A1I1TP41</accession>
<sequence>MSALREVLHRSNHDLRLRTGLRDGDPDVLTGFDLTEEEASALLAGDENALYRLLGDTKYFFIRENGNYDDDGLTA</sequence>
<dbReference type="EMBL" id="FOLM01000020">
    <property type="protein sequence ID" value="SFD60185.1"/>
    <property type="molecule type" value="Genomic_DNA"/>
</dbReference>
<evidence type="ECO:0000313" key="2">
    <source>
        <dbReference type="Proteomes" id="UP000199207"/>
    </source>
</evidence>
<reference evidence="1 2" key="1">
    <citation type="submission" date="2016-10" db="EMBL/GenBank/DDBJ databases">
        <authorList>
            <person name="de Groot N.N."/>
        </authorList>
    </citation>
    <scope>NUCLEOTIDE SEQUENCE [LARGE SCALE GENOMIC DNA]</scope>
    <source>
        <strain evidence="1 2">CGMCC 4.5739</strain>
    </source>
</reference>
<dbReference type="OrthoDB" id="9903573at2"/>
<dbReference type="AlphaFoldDB" id="A0A1I1TP41"/>
<protein>
    <recommendedName>
        <fullName evidence="3">Extradiol ring-cleavage dioxygenase LigAB LigA subunit domain-containing protein</fullName>
    </recommendedName>
</protein>
<evidence type="ECO:0008006" key="3">
    <source>
        <dbReference type="Google" id="ProtNLM"/>
    </source>
</evidence>
<name>A0A1I1TP41_9ACTN</name>
<gene>
    <name evidence="1" type="ORF">SAMN05421773_12063</name>
</gene>
<evidence type="ECO:0000313" key="1">
    <source>
        <dbReference type="EMBL" id="SFD60185.1"/>
    </source>
</evidence>
<organism evidence="1 2">
    <name type="scientific">Streptomyces aidingensis</name>
    <dbReference type="NCBI Taxonomy" id="910347"/>
    <lineage>
        <taxon>Bacteria</taxon>
        <taxon>Bacillati</taxon>
        <taxon>Actinomycetota</taxon>
        <taxon>Actinomycetes</taxon>
        <taxon>Kitasatosporales</taxon>
        <taxon>Streptomycetaceae</taxon>
        <taxon>Streptomyces</taxon>
    </lineage>
</organism>